<dbReference type="EMBL" id="CT573213">
    <property type="protein sequence ID" value="CAJ62777.1"/>
    <property type="molecule type" value="Genomic_DNA"/>
</dbReference>
<reference evidence="1 2" key="1">
    <citation type="journal article" date="2007" name="Genome Res.">
        <title>Genome characteristics of facultatively symbiotic Frankia sp. strains reflect host range and host plant biogeography.</title>
        <authorList>
            <person name="Normand P."/>
            <person name="Lapierre P."/>
            <person name="Tisa L.S."/>
            <person name="Gogarten J.P."/>
            <person name="Alloisio N."/>
            <person name="Bagnarol E."/>
            <person name="Bassi C.A."/>
            <person name="Berry A.M."/>
            <person name="Bickhart D.M."/>
            <person name="Choisne N."/>
            <person name="Couloux A."/>
            <person name="Cournoyer B."/>
            <person name="Cruveiller S."/>
            <person name="Daubin V."/>
            <person name="Demange N."/>
            <person name="Francino M.P."/>
            <person name="Goltsman E."/>
            <person name="Huang Y."/>
            <person name="Kopp O.R."/>
            <person name="Labarre L."/>
            <person name="Lapidus A."/>
            <person name="Lavire C."/>
            <person name="Marechal J."/>
            <person name="Martinez M."/>
            <person name="Mastronunzio J.E."/>
            <person name="Mullin B.C."/>
            <person name="Niemann J."/>
            <person name="Pujic P."/>
            <person name="Rawnsley T."/>
            <person name="Rouy Z."/>
            <person name="Schenowitz C."/>
            <person name="Sellstedt A."/>
            <person name="Tavares F."/>
            <person name="Tomkins J.P."/>
            <person name="Vallenet D."/>
            <person name="Valverde C."/>
            <person name="Wall L.G."/>
            <person name="Wang Y."/>
            <person name="Medigue C."/>
            <person name="Benson D.R."/>
        </authorList>
    </citation>
    <scope>NUCLEOTIDE SEQUENCE [LARGE SCALE GENOMIC DNA]</scope>
    <source>
        <strain evidence="2">DSM 45986 / CECT 9034 / ACN14a</strain>
    </source>
</reference>
<sequence length="28" mass="2985">MLDTQDTPALTRLLAVALADEAARRTAT</sequence>
<proteinExistence type="predicted"/>
<name>Q0RI94_FRAAA</name>
<keyword evidence="2" id="KW-1185">Reference proteome</keyword>
<dbReference type="AlphaFoldDB" id="Q0RI94"/>
<dbReference type="Proteomes" id="UP000000657">
    <property type="component" value="Chromosome"/>
</dbReference>
<dbReference type="HOGENOM" id="CLU_3412567_0_0_11"/>
<evidence type="ECO:0000313" key="2">
    <source>
        <dbReference type="Proteomes" id="UP000000657"/>
    </source>
</evidence>
<dbReference type="KEGG" id="fal:FRAAL4135"/>
<evidence type="ECO:0000313" key="1">
    <source>
        <dbReference type="EMBL" id="CAJ62777.1"/>
    </source>
</evidence>
<organism evidence="1 2">
    <name type="scientific">Frankia alni (strain DSM 45986 / CECT 9034 / ACN14a)</name>
    <dbReference type="NCBI Taxonomy" id="326424"/>
    <lineage>
        <taxon>Bacteria</taxon>
        <taxon>Bacillati</taxon>
        <taxon>Actinomycetota</taxon>
        <taxon>Actinomycetes</taxon>
        <taxon>Frankiales</taxon>
        <taxon>Frankiaceae</taxon>
        <taxon>Frankia</taxon>
    </lineage>
</organism>
<protein>
    <submittedName>
        <fullName evidence="1">Uncharacterized protein</fullName>
    </submittedName>
</protein>
<gene>
    <name evidence="1" type="ordered locus">FRAAL4135</name>
</gene>
<dbReference type="STRING" id="326424.FRAAL4135"/>
<accession>Q0RI94</accession>